<dbReference type="AlphaFoldDB" id="A0A517PVY5"/>
<dbReference type="Proteomes" id="UP000320421">
    <property type="component" value="Chromosome"/>
</dbReference>
<evidence type="ECO:0000313" key="9">
    <source>
        <dbReference type="EMBL" id="QDT23529.1"/>
    </source>
</evidence>
<keyword evidence="10" id="KW-1185">Reference proteome</keyword>
<dbReference type="InterPro" id="IPR003400">
    <property type="entry name" value="ExbD"/>
</dbReference>
<accession>A0A517PVY5</accession>
<evidence type="ECO:0000256" key="6">
    <source>
        <dbReference type="ARBA" id="ARBA00023136"/>
    </source>
</evidence>
<name>A0A517PVY5_9PLAN</name>
<dbReference type="PANTHER" id="PTHR30558:SF3">
    <property type="entry name" value="BIOPOLYMER TRANSPORT PROTEIN EXBD-RELATED"/>
    <property type="match status" value="1"/>
</dbReference>
<evidence type="ECO:0000256" key="4">
    <source>
        <dbReference type="ARBA" id="ARBA00022692"/>
    </source>
</evidence>
<keyword evidence="7" id="KW-0653">Protein transport</keyword>
<evidence type="ECO:0000256" key="5">
    <source>
        <dbReference type="ARBA" id="ARBA00022989"/>
    </source>
</evidence>
<keyword evidence="5 8" id="KW-1133">Transmembrane helix</keyword>
<reference evidence="9 10" key="1">
    <citation type="submission" date="2019-02" db="EMBL/GenBank/DDBJ databases">
        <title>Deep-cultivation of Planctomycetes and their phenomic and genomic characterization uncovers novel biology.</title>
        <authorList>
            <person name="Wiegand S."/>
            <person name="Jogler M."/>
            <person name="Boedeker C."/>
            <person name="Pinto D."/>
            <person name="Vollmers J."/>
            <person name="Rivas-Marin E."/>
            <person name="Kohn T."/>
            <person name="Peeters S.H."/>
            <person name="Heuer A."/>
            <person name="Rast P."/>
            <person name="Oberbeckmann S."/>
            <person name="Bunk B."/>
            <person name="Jeske O."/>
            <person name="Meyerdierks A."/>
            <person name="Storesund J.E."/>
            <person name="Kallscheuer N."/>
            <person name="Luecker S."/>
            <person name="Lage O.M."/>
            <person name="Pohl T."/>
            <person name="Merkel B.J."/>
            <person name="Hornburger P."/>
            <person name="Mueller R.-W."/>
            <person name="Bruemmer F."/>
            <person name="Labrenz M."/>
            <person name="Spormann A.M."/>
            <person name="Op den Camp H."/>
            <person name="Overmann J."/>
            <person name="Amann R."/>
            <person name="Jetten M.S.M."/>
            <person name="Mascher T."/>
            <person name="Medema M.H."/>
            <person name="Devos D.P."/>
            <person name="Kaster A.-K."/>
            <person name="Ovreas L."/>
            <person name="Rohde M."/>
            <person name="Galperin M.Y."/>
            <person name="Jogler C."/>
        </authorList>
    </citation>
    <scope>NUCLEOTIDE SEQUENCE [LARGE SCALE GENOMIC DNA]</scope>
    <source>
        <strain evidence="9 10">HG66A1</strain>
    </source>
</reference>
<dbReference type="GO" id="GO:0005886">
    <property type="term" value="C:plasma membrane"/>
    <property type="evidence" value="ECO:0007669"/>
    <property type="project" value="UniProtKB-SubCell"/>
</dbReference>
<dbReference type="EMBL" id="CP036266">
    <property type="protein sequence ID" value="QDT23529.1"/>
    <property type="molecule type" value="Genomic_DNA"/>
</dbReference>
<keyword evidence="6 8" id="KW-0472">Membrane</keyword>
<evidence type="ECO:0000313" key="10">
    <source>
        <dbReference type="Proteomes" id="UP000320421"/>
    </source>
</evidence>
<comment type="subcellular location">
    <subcellularLocation>
        <location evidence="1">Cell membrane</location>
        <topology evidence="1">Single-pass membrane protein</topology>
    </subcellularLocation>
    <subcellularLocation>
        <location evidence="7">Cell membrane</location>
        <topology evidence="7">Single-pass type II membrane protein</topology>
    </subcellularLocation>
</comment>
<organism evidence="9 10">
    <name type="scientific">Gimesia chilikensis</name>
    <dbReference type="NCBI Taxonomy" id="2605989"/>
    <lineage>
        <taxon>Bacteria</taxon>
        <taxon>Pseudomonadati</taxon>
        <taxon>Planctomycetota</taxon>
        <taxon>Planctomycetia</taxon>
        <taxon>Planctomycetales</taxon>
        <taxon>Planctomycetaceae</taxon>
        <taxon>Gimesia</taxon>
    </lineage>
</organism>
<feature type="transmembrane region" description="Helical" evidence="8">
    <location>
        <begin position="15"/>
        <end position="35"/>
    </location>
</feature>
<protein>
    <submittedName>
        <fullName evidence="9">Biopolymer transport protein ExbD/TolR</fullName>
    </submittedName>
</protein>
<evidence type="ECO:0000256" key="1">
    <source>
        <dbReference type="ARBA" id="ARBA00004162"/>
    </source>
</evidence>
<evidence type="ECO:0000256" key="8">
    <source>
        <dbReference type="SAM" id="Phobius"/>
    </source>
</evidence>
<keyword evidence="4 7" id="KW-0812">Transmembrane</keyword>
<dbReference type="GO" id="GO:0022857">
    <property type="term" value="F:transmembrane transporter activity"/>
    <property type="evidence" value="ECO:0007669"/>
    <property type="project" value="InterPro"/>
</dbReference>
<sequence length="156" mass="17594">MKIKSKKPAVADVDMTPMIDIVFQLIAFFMVITNFEQIQADERVKLPSDSLAKPPEVKAADELVLNIGFERNSQGEITDPEAYIFYNGEPIPVLKFGPKLEQEARIYKQKNQDPKEVPVILRADALVKTGLVQDLIKLAQENGFTKFAFKATQKIQ</sequence>
<gene>
    <name evidence="9" type="ORF">HG66A1_53510</name>
</gene>
<dbReference type="OrthoDB" id="284492at2"/>
<dbReference type="GO" id="GO:0015031">
    <property type="term" value="P:protein transport"/>
    <property type="evidence" value="ECO:0007669"/>
    <property type="project" value="UniProtKB-KW"/>
</dbReference>
<keyword evidence="3" id="KW-1003">Cell membrane</keyword>
<evidence type="ECO:0000256" key="7">
    <source>
        <dbReference type="RuleBase" id="RU003879"/>
    </source>
</evidence>
<dbReference type="RefSeq" id="WP_145191077.1">
    <property type="nucleotide sequence ID" value="NZ_CP036266.1"/>
</dbReference>
<proteinExistence type="inferred from homology"/>
<keyword evidence="7" id="KW-0813">Transport</keyword>
<evidence type="ECO:0000256" key="2">
    <source>
        <dbReference type="ARBA" id="ARBA00005811"/>
    </source>
</evidence>
<dbReference type="Pfam" id="PF02472">
    <property type="entry name" value="ExbD"/>
    <property type="match status" value="1"/>
</dbReference>
<evidence type="ECO:0000256" key="3">
    <source>
        <dbReference type="ARBA" id="ARBA00022475"/>
    </source>
</evidence>
<dbReference type="PANTHER" id="PTHR30558">
    <property type="entry name" value="EXBD MEMBRANE COMPONENT OF PMF-DRIVEN MACROMOLECULE IMPORT SYSTEM"/>
    <property type="match status" value="1"/>
</dbReference>
<comment type="similarity">
    <text evidence="2 7">Belongs to the ExbD/TolR family.</text>
</comment>
<dbReference type="Gene3D" id="3.30.420.270">
    <property type="match status" value="1"/>
</dbReference>